<proteinExistence type="predicted"/>
<dbReference type="InterPro" id="IPR046906">
    <property type="entry name" value="Mab-21_HhH/H2TH-like"/>
</dbReference>
<accession>A0A9D4IRK4</accession>
<dbReference type="AlphaFoldDB" id="A0A9D4IRK4"/>
<comment type="caution">
    <text evidence="2">The sequence shown here is derived from an EMBL/GenBank/DDBJ whole genome shotgun (WGS) entry which is preliminary data.</text>
</comment>
<dbReference type="Proteomes" id="UP000828390">
    <property type="component" value="Unassembled WGS sequence"/>
</dbReference>
<dbReference type="EMBL" id="JAIWYP010000008">
    <property type="protein sequence ID" value="KAH3784010.1"/>
    <property type="molecule type" value="Genomic_DNA"/>
</dbReference>
<organism evidence="2 3">
    <name type="scientific">Dreissena polymorpha</name>
    <name type="common">Zebra mussel</name>
    <name type="synonym">Mytilus polymorpha</name>
    <dbReference type="NCBI Taxonomy" id="45954"/>
    <lineage>
        <taxon>Eukaryota</taxon>
        <taxon>Metazoa</taxon>
        <taxon>Spiralia</taxon>
        <taxon>Lophotrochozoa</taxon>
        <taxon>Mollusca</taxon>
        <taxon>Bivalvia</taxon>
        <taxon>Autobranchia</taxon>
        <taxon>Heteroconchia</taxon>
        <taxon>Euheterodonta</taxon>
        <taxon>Imparidentia</taxon>
        <taxon>Neoheterodontei</taxon>
        <taxon>Myida</taxon>
        <taxon>Dreissenoidea</taxon>
        <taxon>Dreissenidae</taxon>
        <taxon>Dreissena</taxon>
    </lineage>
</organism>
<evidence type="ECO:0000259" key="1">
    <source>
        <dbReference type="Pfam" id="PF20266"/>
    </source>
</evidence>
<evidence type="ECO:0000313" key="3">
    <source>
        <dbReference type="Proteomes" id="UP000828390"/>
    </source>
</evidence>
<feature type="domain" description="Mab-21-like HhH/H2TH-like" evidence="1">
    <location>
        <begin position="256"/>
        <end position="337"/>
    </location>
</feature>
<keyword evidence="3" id="KW-1185">Reference proteome</keyword>
<dbReference type="Pfam" id="PF20266">
    <property type="entry name" value="Mab-21_C"/>
    <property type="match status" value="1"/>
</dbReference>
<dbReference type="PANTHER" id="PTHR10656">
    <property type="entry name" value="CELL FATE DETERMINING PROTEIN MAB21-RELATED"/>
    <property type="match status" value="1"/>
</dbReference>
<dbReference type="Gene3D" id="1.10.1410.40">
    <property type="match status" value="1"/>
</dbReference>
<dbReference type="InterPro" id="IPR024810">
    <property type="entry name" value="MAB21L/cGLR"/>
</dbReference>
<reference evidence="2" key="2">
    <citation type="submission" date="2020-11" db="EMBL/GenBank/DDBJ databases">
        <authorList>
            <person name="McCartney M.A."/>
            <person name="Auch B."/>
            <person name="Kono T."/>
            <person name="Mallez S."/>
            <person name="Becker A."/>
            <person name="Gohl D.M."/>
            <person name="Silverstein K.A.T."/>
            <person name="Koren S."/>
            <person name="Bechman K.B."/>
            <person name="Herman A."/>
            <person name="Abrahante J.E."/>
            <person name="Garbe J."/>
        </authorList>
    </citation>
    <scope>NUCLEOTIDE SEQUENCE</scope>
    <source>
        <strain evidence="2">Duluth1</strain>
        <tissue evidence="2">Whole animal</tissue>
    </source>
</reference>
<protein>
    <recommendedName>
        <fullName evidence="1">Mab-21-like HhH/H2TH-like domain-containing protein</fullName>
    </recommendedName>
</protein>
<dbReference type="SMART" id="SM01265">
    <property type="entry name" value="Mab-21"/>
    <property type="match status" value="1"/>
</dbReference>
<sequence length="445" mass="52157">MFQDESVSLATSVCMSCIGYGPDIRKQRIEWYRKFGRRFNFALFGFSSIMIVGSKAEGLTRFFESDFDLICLLNRIICIENDKDTSGIDINTTVLIMETDDRCPGYCRLMLSRYNSSFVYHALNRALLKDEAGRLFLSSDGFLKLTGGWFLSSPQVMYLPRAGPSLPMFFQNLHFDRVVALPCQCPDILNRWAERPRNWPPPDVVQKVVSLEVFVAPVGFKDSNSYTLEWRYCFNRAETELIINLNDTQTKLYVLLKMVVKDILKPRRKEITSYMVKNIVLWLTEKNQQTLFHEKSLLHWLHKGLGELRTAIATKNLEYYMIPERNLMATSGLENDQQSVWVDTLTAMMDEGPMVILRFQKIRQAIISYPEPLLWYNKIRTEFELILFVVISLYAPLLEFKPLNDSAFHEYNIRSSEILHEVHKRLNKEGIWFYDIWDLMLRMMR</sequence>
<gene>
    <name evidence="2" type="ORF">DPMN_161960</name>
</gene>
<reference evidence="2" key="1">
    <citation type="journal article" date="2019" name="bioRxiv">
        <title>The Genome of the Zebra Mussel, Dreissena polymorpha: A Resource for Invasive Species Research.</title>
        <authorList>
            <person name="McCartney M.A."/>
            <person name="Auch B."/>
            <person name="Kono T."/>
            <person name="Mallez S."/>
            <person name="Zhang Y."/>
            <person name="Obille A."/>
            <person name="Becker A."/>
            <person name="Abrahante J.E."/>
            <person name="Garbe J."/>
            <person name="Badalamenti J.P."/>
            <person name="Herman A."/>
            <person name="Mangelson H."/>
            <person name="Liachko I."/>
            <person name="Sullivan S."/>
            <person name="Sone E.D."/>
            <person name="Koren S."/>
            <person name="Silverstein K.A.T."/>
            <person name="Beckman K.B."/>
            <person name="Gohl D.M."/>
        </authorList>
    </citation>
    <scope>NUCLEOTIDE SEQUENCE</scope>
    <source>
        <strain evidence="2">Duluth1</strain>
        <tissue evidence="2">Whole animal</tissue>
    </source>
</reference>
<dbReference type="PANTHER" id="PTHR10656:SF69">
    <property type="entry name" value="MAB-21-LIKE HHH_H2TH-LIKE DOMAIN-CONTAINING PROTEIN"/>
    <property type="match status" value="1"/>
</dbReference>
<evidence type="ECO:0000313" key="2">
    <source>
        <dbReference type="EMBL" id="KAH3784010.1"/>
    </source>
</evidence>
<name>A0A9D4IRK4_DREPO</name>